<keyword evidence="6" id="KW-1185">Reference proteome</keyword>
<evidence type="ECO:0000256" key="2">
    <source>
        <dbReference type="SAM" id="Coils"/>
    </source>
</evidence>
<dbReference type="NCBIfam" id="TIGR01730">
    <property type="entry name" value="RND_mfp"/>
    <property type="match status" value="1"/>
</dbReference>
<dbReference type="AlphaFoldDB" id="A0A2U2BVS6"/>
<keyword evidence="3" id="KW-1133">Transmembrane helix</keyword>
<dbReference type="RefSeq" id="WP_109251376.1">
    <property type="nucleotide sequence ID" value="NZ_QEXV01000001.1"/>
</dbReference>
<protein>
    <recommendedName>
        <fullName evidence="4">Multidrug resistance protein MdtA-like barrel-sandwich hybrid domain-containing protein</fullName>
    </recommendedName>
</protein>
<gene>
    <name evidence="5" type="ORF">DDZ18_00355</name>
</gene>
<dbReference type="InterPro" id="IPR006143">
    <property type="entry name" value="RND_pump_MFP"/>
</dbReference>
<dbReference type="PANTHER" id="PTHR30469:SF12">
    <property type="entry name" value="MULTIDRUG RESISTANCE PROTEIN MDTA"/>
    <property type="match status" value="1"/>
</dbReference>
<sequence length="388" mass="41060">MVGEVNKNARSERGWLGWVQLAVIAAVVVVAVTITLRLSGGEDPTAVARGDGARSEAVPVRVITPQPGAHRVAVASTGTVTAKAMVTLTPQVGGRVVELSEAVQDGGTFEAGEVLFRIDPRDYEIARARARAAIADARSALSQLEAEAAIARDEWRSLYPDREINPLAAREPQLEAARARLMSAEADLFQAELNLERTALAAPFDGRVVDSRIEEGQLLVAGQNYGSIYNADAIEIVAPFPPEDVARLDGAEGRTAQLSFDDRADPVEGVVVREGASLDERSRLINLHIEADADHILRPGEFVDVAIEGPSLETSLTLPARAVSGLNTVAVVRDGRIALVEVDVRDRTREGVVVAPFDAGDGVIVTPLPEDSEGRAAEILEPAGGTGG</sequence>
<dbReference type="Gene3D" id="2.40.30.170">
    <property type="match status" value="1"/>
</dbReference>
<dbReference type="SUPFAM" id="SSF111369">
    <property type="entry name" value="HlyD-like secretion proteins"/>
    <property type="match status" value="1"/>
</dbReference>
<dbReference type="Pfam" id="PF25917">
    <property type="entry name" value="BSH_RND"/>
    <property type="match status" value="1"/>
</dbReference>
<reference evidence="6" key="1">
    <citation type="submission" date="2018-05" db="EMBL/GenBank/DDBJ databases">
        <authorList>
            <person name="Liu B.-T."/>
        </authorList>
    </citation>
    <scope>NUCLEOTIDE SEQUENCE [LARGE SCALE GENOMIC DNA]</scope>
    <source>
        <strain evidence="6">WD6-1</strain>
    </source>
</reference>
<feature type="coiled-coil region" evidence="2">
    <location>
        <begin position="127"/>
        <end position="194"/>
    </location>
</feature>
<dbReference type="GO" id="GO:0015562">
    <property type="term" value="F:efflux transmembrane transporter activity"/>
    <property type="evidence" value="ECO:0007669"/>
    <property type="project" value="TreeGrafter"/>
</dbReference>
<dbReference type="PANTHER" id="PTHR30469">
    <property type="entry name" value="MULTIDRUG RESISTANCE PROTEIN MDTA"/>
    <property type="match status" value="1"/>
</dbReference>
<evidence type="ECO:0000256" key="1">
    <source>
        <dbReference type="ARBA" id="ARBA00009477"/>
    </source>
</evidence>
<evidence type="ECO:0000256" key="3">
    <source>
        <dbReference type="SAM" id="Phobius"/>
    </source>
</evidence>
<dbReference type="Proteomes" id="UP000245168">
    <property type="component" value="Unassembled WGS sequence"/>
</dbReference>
<comment type="caution">
    <text evidence="5">The sequence shown here is derived from an EMBL/GenBank/DDBJ whole genome shotgun (WGS) entry which is preliminary data.</text>
</comment>
<evidence type="ECO:0000313" key="6">
    <source>
        <dbReference type="Proteomes" id="UP000245168"/>
    </source>
</evidence>
<dbReference type="EMBL" id="QEXV01000001">
    <property type="protein sequence ID" value="PWE18102.1"/>
    <property type="molecule type" value="Genomic_DNA"/>
</dbReference>
<comment type="similarity">
    <text evidence="1">Belongs to the membrane fusion protein (MFP) (TC 8.A.1) family.</text>
</comment>
<dbReference type="OrthoDB" id="7626141at2"/>
<keyword evidence="3" id="KW-0472">Membrane</keyword>
<dbReference type="Gene3D" id="2.40.50.100">
    <property type="match status" value="1"/>
</dbReference>
<name>A0A2U2BVS6_9PROT</name>
<feature type="transmembrane region" description="Helical" evidence="3">
    <location>
        <begin position="15"/>
        <end position="36"/>
    </location>
</feature>
<organism evidence="5 6">
    <name type="scientific">Marinicauda salina</name>
    <dbReference type="NCBI Taxonomy" id="2135793"/>
    <lineage>
        <taxon>Bacteria</taxon>
        <taxon>Pseudomonadati</taxon>
        <taxon>Pseudomonadota</taxon>
        <taxon>Alphaproteobacteria</taxon>
        <taxon>Maricaulales</taxon>
        <taxon>Maricaulaceae</taxon>
        <taxon>Marinicauda</taxon>
    </lineage>
</organism>
<evidence type="ECO:0000313" key="5">
    <source>
        <dbReference type="EMBL" id="PWE18102.1"/>
    </source>
</evidence>
<keyword evidence="2" id="KW-0175">Coiled coil</keyword>
<feature type="domain" description="Multidrug resistance protein MdtA-like barrel-sandwich hybrid" evidence="4">
    <location>
        <begin position="85"/>
        <end position="225"/>
    </location>
</feature>
<evidence type="ECO:0000259" key="4">
    <source>
        <dbReference type="Pfam" id="PF25917"/>
    </source>
</evidence>
<dbReference type="InterPro" id="IPR058625">
    <property type="entry name" value="MdtA-like_BSH"/>
</dbReference>
<accession>A0A2U2BVS6</accession>
<dbReference type="Gene3D" id="1.10.287.470">
    <property type="entry name" value="Helix hairpin bin"/>
    <property type="match status" value="1"/>
</dbReference>
<proteinExistence type="inferred from homology"/>
<keyword evidence="3" id="KW-0812">Transmembrane</keyword>
<dbReference type="GO" id="GO:1990281">
    <property type="term" value="C:efflux pump complex"/>
    <property type="evidence" value="ECO:0007669"/>
    <property type="project" value="TreeGrafter"/>
</dbReference>